<sequence length="216" mass="24434">MVRLKNPVGKMYVFKEVYIEFPNETRLQLCWVATLNTIIAINAESPIYDHYLYKNDCIIEDCGSDWVKLTRKNDIYRLRFGTEIAKANFLSYARKTNKCIGILIPKNTNIKPKKPYGAGYPLEKVIIKSDDQAGIKVKTIKKSMKGDVKNSINIDQAGIKVKTIKKSMKGDVMLEIHGGKEKAEVLKHEIMNKNCGTKVEIKSRNSTVYVSGIDGV</sequence>
<dbReference type="AlphaFoldDB" id="A0AAW1KPI5"/>
<dbReference type="EMBL" id="JASPKY010000189">
    <property type="protein sequence ID" value="KAK9722308.1"/>
    <property type="molecule type" value="Genomic_DNA"/>
</dbReference>
<gene>
    <name evidence="1" type="ORF">QE152_g19746</name>
</gene>
<proteinExistence type="predicted"/>
<organism evidence="1 2">
    <name type="scientific">Popillia japonica</name>
    <name type="common">Japanese beetle</name>
    <dbReference type="NCBI Taxonomy" id="7064"/>
    <lineage>
        <taxon>Eukaryota</taxon>
        <taxon>Metazoa</taxon>
        <taxon>Ecdysozoa</taxon>
        <taxon>Arthropoda</taxon>
        <taxon>Hexapoda</taxon>
        <taxon>Insecta</taxon>
        <taxon>Pterygota</taxon>
        <taxon>Neoptera</taxon>
        <taxon>Endopterygota</taxon>
        <taxon>Coleoptera</taxon>
        <taxon>Polyphaga</taxon>
        <taxon>Scarabaeiformia</taxon>
        <taxon>Scarabaeidae</taxon>
        <taxon>Rutelinae</taxon>
        <taxon>Popillia</taxon>
    </lineage>
</organism>
<protein>
    <submittedName>
        <fullName evidence="1">Uncharacterized protein</fullName>
    </submittedName>
</protein>
<comment type="caution">
    <text evidence="1">The sequence shown here is derived from an EMBL/GenBank/DDBJ whole genome shotgun (WGS) entry which is preliminary data.</text>
</comment>
<name>A0AAW1KPI5_POPJA</name>
<keyword evidence="2" id="KW-1185">Reference proteome</keyword>
<accession>A0AAW1KPI5</accession>
<reference evidence="1 2" key="1">
    <citation type="journal article" date="2024" name="BMC Genomics">
        <title>De novo assembly and annotation of Popillia japonica's genome with initial clues to its potential as an invasive pest.</title>
        <authorList>
            <person name="Cucini C."/>
            <person name="Boschi S."/>
            <person name="Funari R."/>
            <person name="Cardaioli E."/>
            <person name="Iannotti N."/>
            <person name="Marturano G."/>
            <person name="Paoli F."/>
            <person name="Bruttini M."/>
            <person name="Carapelli A."/>
            <person name="Frati F."/>
            <person name="Nardi F."/>
        </authorList>
    </citation>
    <scope>NUCLEOTIDE SEQUENCE [LARGE SCALE GENOMIC DNA]</scope>
    <source>
        <strain evidence="1">DMR45628</strain>
    </source>
</reference>
<dbReference type="Proteomes" id="UP001458880">
    <property type="component" value="Unassembled WGS sequence"/>
</dbReference>
<evidence type="ECO:0000313" key="1">
    <source>
        <dbReference type="EMBL" id="KAK9722308.1"/>
    </source>
</evidence>
<evidence type="ECO:0000313" key="2">
    <source>
        <dbReference type="Proteomes" id="UP001458880"/>
    </source>
</evidence>